<feature type="binding site" evidence="10">
    <location>
        <begin position="448"/>
        <end position="449"/>
    </location>
    <ligand>
        <name>L-glutamate</name>
        <dbReference type="ChEBI" id="CHEBI:29985"/>
    </ligand>
</feature>
<feature type="chain" id="PRO_5033345644" description="Glutathione hydrolase proenzyme" evidence="12">
    <location>
        <begin position="18"/>
        <end position="561"/>
    </location>
</feature>
<dbReference type="GO" id="GO:0006751">
    <property type="term" value="P:glutathione catabolic process"/>
    <property type="evidence" value="ECO:0007669"/>
    <property type="project" value="UniProtKB-UniRule"/>
</dbReference>
<evidence type="ECO:0000256" key="2">
    <source>
        <dbReference type="ARBA" id="ARBA00001089"/>
    </source>
</evidence>
<dbReference type="EC" id="2.3.2.2" evidence="11"/>
<gene>
    <name evidence="14" type="primary">ggt</name>
    <name evidence="13" type="ORF">DCO61_05450</name>
    <name evidence="14" type="ORF">LS64_009605</name>
</gene>
<dbReference type="GO" id="GO:0103068">
    <property type="term" value="F:leukotriene C4 gamma-glutamyl transferase activity"/>
    <property type="evidence" value="ECO:0007669"/>
    <property type="project" value="UniProtKB-EC"/>
</dbReference>
<dbReference type="PANTHER" id="PTHR43199">
    <property type="entry name" value="GLUTATHIONE HYDROLASE"/>
    <property type="match status" value="1"/>
</dbReference>
<comment type="catalytic activity">
    <reaction evidence="8 11">
        <text>an N-terminal (5-L-glutamyl)-[peptide] + an alpha-amino acid = 5-L-glutamyl amino acid + an N-terminal L-alpha-aminoacyl-[peptide]</text>
        <dbReference type="Rhea" id="RHEA:23904"/>
        <dbReference type="Rhea" id="RHEA-COMP:9780"/>
        <dbReference type="Rhea" id="RHEA-COMP:9795"/>
        <dbReference type="ChEBI" id="CHEBI:77644"/>
        <dbReference type="ChEBI" id="CHEBI:78597"/>
        <dbReference type="ChEBI" id="CHEBI:78599"/>
        <dbReference type="ChEBI" id="CHEBI:78608"/>
        <dbReference type="EC" id="2.3.2.2"/>
    </reaction>
</comment>
<keyword evidence="12" id="KW-0732">Signal</keyword>
<evidence type="ECO:0000256" key="9">
    <source>
        <dbReference type="PIRSR" id="PIRSR600101-1"/>
    </source>
</evidence>
<dbReference type="Gene3D" id="1.10.246.130">
    <property type="match status" value="1"/>
</dbReference>
<evidence type="ECO:0000313" key="15">
    <source>
        <dbReference type="Proteomes" id="UP000029714"/>
    </source>
</evidence>
<dbReference type="UniPathway" id="UPA00204"/>
<comment type="similarity">
    <text evidence="3 11">Belongs to the gamma-glutamyltransferase family.</text>
</comment>
<dbReference type="Gene3D" id="3.60.20.40">
    <property type="match status" value="1"/>
</dbReference>
<reference evidence="14" key="3">
    <citation type="submission" date="2018-04" db="EMBL/GenBank/DDBJ databases">
        <authorList>
            <person name="Sheh A."/>
            <person name="Shen Z."/>
            <person name="Mannion A.J."/>
            <person name="Fox J.G."/>
        </authorList>
    </citation>
    <scope>NUCLEOTIDE SEQUENCE</scope>
    <source>
        <strain evidence="14">MIT 97-6194</strain>
    </source>
</reference>
<dbReference type="EC" id="3.4.19.13" evidence="11"/>
<reference evidence="14 15" key="2">
    <citation type="journal article" date="2016" name="Infect. Immun.">
        <title>Helicobacter saguini, a Novel Helicobacter Isolated from Cotton-Top Tamarins with Ulcerative Colitis, Has Proinflammatory Properties and Induces Typhlocolitis and Dysplasia in Gnotobiotic IL-10-/- Mice.</title>
        <authorList>
            <person name="Shen Z."/>
            <person name="Mannion A."/>
            <person name="Whary M.T."/>
            <person name="Muthupalani S."/>
            <person name="Sheh A."/>
            <person name="Feng Y."/>
            <person name="Gong G."/>
            <person name="Vandamme P."/>
            <person name="Holcombe H.R."/>
            <person name="Paster B.J."/>
            <person name="Fox J.G."/>
        </authorList>
    </citation>
    <scope>NUCLEOTIDE SEQUENCE [LARGE SCALE GENOMIC DNA]</scope>
    <source>
        <strain evidence="14 15">MIT 97-6194</strain>
    </source>
</reference>
<comment type="caution">
    <text evidence="14">The sequence shown here is derived from an EMBL/GenBank/DDBJ whole genome shotgun (WGS) entry which is preliminary data.</text>
</comment>
<feature type="signal peptide" evidence="12">
    <location>
        <begin position="1"/>
        <end position="17"/>
    </location>
</feature>
<comment type="catalytic activity">
    <reaction evidence="1 11">
        <text>an S-substituted glutathione + H2O = an S-substituted L-cysteinylglycine + L-glutamate</text>
        <dbReference type="Rhea" id="RHEA:59468"/>
        <dbReference type="ChEBI" id="CHEBI:15377"/>
        <dbReference type="ChEBI" id="CHEBI:29985"/>
        <dbReference type="ChEBI" id="CHEBI:90779"/>
        <dbReference type="ChEBI" id="CHEBI:143103"/>
        <dbReference type="EC" id="3.4.19.13"/>
    </reaction>
</comment>
<accession>A0A347VHA0</accession>
<dbReference type="AlphaFoldDB" id="A0A347VHA0"/>
<organism evidence="14 15">
    <name type="scientific">Helicobacter saguini</name>
    <dbReference type="NCBI Taxonomy" id="1548018"/>
    <lineage>
        <taxon>Bacteria</taxon>
        <taxon>Pseudomonadati</taxon>
        <taxon>Campylobacterota</taxon>
        <taxon>Epsilonproteobacteria</taxon>
        <taxon>Campylobacterales</taxon>
        <taxon>Helicobacteraceae</taxon>
        <taxon>Helicobacter</taxon>
    </lineage>
</organism>
<evidence type="ECO:0000256" key="11">
    <source>
        <dbReference type="RuleBase" id="RU368036"/>
    </source>
</evidence>
<dbReference type="Pfam" id="PF01019">
    <property type="entry name" value="G_glu_transpept"/>
    <property type="match status" value="1"/>
</dbReference>
<evidence type="ECO:0000313" key="14">
    <source>
        <dbReference type="EMBL" id="TLD92936.1"/>
    </source>
</evidence>
<dbReference type="EMBL" id="QBIU01000001">
    <property type="protein sequence ID" value="MWV69467.1"/>
    <property type="molecule type" value="Genomic_DNA"/>
</dbReference>
<feature type="binding site" evidence="10">
    <location>
        <begin position="395"/>
        <end position="397"/>
    </location>
    <ligand>
        <name>L-glutamate</name>
        <dbReference type="ChEBI" id="CHEBI:29985"/>
    </ligand>
</feature>
<feature type="binding site" evidence="10">
    <location>
        <position position="470"/>
    </location>
    <ligand>
        <name>L-glutamate</name>
        <dbReference type="ChEBI" id="CHEBI:29985"/>
    </ligand>
</feature>
<evidence type="ECO:0000313" key="16">
    <source>
        <dbReference type="Proteomes" id="UP000477070"/>
    </source>
</evidence>
<dbReference type="GO" id="GO:0006750">
    <property type="term" value="P:glutathione biosynthetic process"/>
    <property type="evidence" value="ECO:0007669"/>
    <property type="project" value="UniProtKB-KW"/>
</dbReference>
<dbReference type="EMBL" id="JRMP02000017">
    <property type="protein sequence ID" value="TLD92936.1"/>
    <property type="molecule type" value="Genomic_DNA"/>
</dbReference>
<evidence type="ECO:0000256" key="10">
    <source>
        <dbReference type="PIRSR" id="PIRSR600101-2"/>
    </source>
</evidence>
<comment type="pathway">
    <text evidence="11">Sulfur metabolism; glutathione metabolism.</text>
</comment>
<protein>
    <recommendedName>
        <fullName evidence="11">Glutathione hydrolase proenzyme</fullName>
        <ecNumber evidence="11">2.3.2.2</ecNumber>
        <ecNumber evidence="11">3.4.19.13</ecNumber>
    </recommendedName>
    <component>
        <recommendedName>
            <fullName evidence="11">Glutathione hydrolase large chain</fullName>
        </recommendedName>
    </component>
    <component>
        <recommendedName>
            <fullName evidence="11">Glutathione hydrolase small chain</fullName>
        </recommendedName>
    </component>
</protein>
<evidence type="ECO:0000256" key="6">
    <source>
        <dbReference type="ARBA" id="ARBA00023145"/>
    </source>
</evidence>
<evidence type="ECO:0000256" key="8">
    <source>
        <dbReference type="ARBA" id="ARBA00047417"/>
    </source>
</evidence>
<keyword evidence="11" id="KW-0317">Glutathione biosynthesis</keyword>
<evidence type="ECO:0000256" key="4">
    <source>
        <dbReference type="ARBA" id="ARBA00022679"/>
    </source>
</evidence>
<feature type="binding site" evidence="10">
    <location>
        <position position="94"/>
    </location>
    <ligand>
        <name>L-glutamate</name>
        <dbReference type="ChEBI" id="CHEBI:29985"/>
    </ligand>
</feature>
<dbReference type="InterPro" id="IPR043137">
    <property type="entry name" value="GGT_ssub_C"/>
</dbReference>
<evidence type="ECO:0000256" key="5">
    <source>
        <dbReference type="ARBA" id="ARBA00022801"/>
    </source>
</evidence>
<sequence>MKKILFIAFVCVRFAFGAVYEPLQSKGNGLVVSSSDIANKIGQDVLDSGGNAFDAAVAVGYALAVVHPAAGNIAGGGFALIHLKEGQNLALDFREVAPSSASQNMYLDSKGEVIENAAIIGYKAIAVPGSVKGFSEILSRYGTRSLSELLAPSIEVASQGFRISKRQSETMLEVLNDFKKFPESRKYFLKEDSKVYQNGDILVQKDLARTLRILARQGERAFYRGEIARAMVEQIQKNGGYLTLQDLKDYKVTWREPVSGTYRGYKILSMPPPSSGGTHILEVLNVLENAPLSEYGFNSSKTLHLMIESMRQAYADRATFMGDSDFVNVPVKSLIDKEYARKIYENILESKGVAIPSSRIKAGLDSIESNGVESPETTHYSVVDKWGNAISVTYTLNKRYGSAVAIGGYGFLMNNQMENFTIKVGVANRHGLLESSLNKIEPKKRPLSTMSPTIVFKDGRLFMVVGSPGSGKIISTLVQVLVNVIDFKMDIVSAVSQPRFHTQWMPDIVYVEKYLLNADTLQILESKGYKILESDYMGDVNAIIIDSKGRIFGTLDPRRKL</sequence>
<evidence type="ECO:0000256" key="3">
    <source>
        <dbReference type="ARBA" id="ARBA00009381"/>
    </source>
</evidence>
<keyword evidence="6 11" id="KW-0865">Zymogen</keyword>
<evidence type="ECO:0000313" key="13">
    <source>
        <dbReference type="EMBL" id="MWV69467.1"/>
    </source>
</evidence>
<dbReference type="PRINTS" id="PR01210">
    <property type="entry name" value="GGTRANSPTASE"/>
</dbReference>
<comment type="subunit">
    <text evidence="11">This enzyme consists of two polypeptide chains, which are synthesized in precursor form from a single polypeptide.</text>
</comment>
<evidence type="ECO:0000256" key="12">
    <source>
        <dbReference type="SAM" id="SignalP"/>
    </source>
</evidence>
<evidence type="ECO:0000256" key="1">
    <source>
        <dbReference type="ARBA" id="ARBA00001049"/>
    </source>
</evidence>
<dbReference type="InterPro" id="IPR051792">
    <property type="entry name" value="GGT_bact"/>
</dbReference>
<dbReference type="Proteomes" id="UP000029714">
    <property type="component" value="Unassembled WGS sequence"/>
</dbReference>
<keyword evidence="4 11" id="KW-0808">Transferase</keyword>
<dbReference type="InterPro" id="IPR000101">
    <property type="entry name" value="GGT_peptidase"/>
</dbReference>
<dbReference type="Proteomes" id="UP000477070">
    <property type="component" value="Unassembled WGS sequence"/>
</dbReference>
<dbReference type="NCBIfam" id="TIGR00066">
    <property type="entry name" value="g_glut_trans"/>
    <property type="match status" value="1"/>
</dbReference>
<dbReference type="PANTHER" id="PTHR43199:SF1">
    <property type="entry name" value="GLUTATHIONE HYDROLASE PROENZYME"/>
    <property type="match status" value="1"/>
</dbReference>
<dbReference type="RefSeq" id="WP_118949193.1">
    <property type="nucleotide sequence ID" value="NZ_JRMP02000017.1"/>
</dbReference>
<comment type="PTM">
    <text evidence="11">Cleaved by autocatalysis into a large and a small subunit.</text>
</comment>
<dbReference type="SUPFAM" id="SSF56235">
    <property type="entry name" value="N-terminal nucleophile aminohydrolases (Ntn hydrolases)"/>
    <property type="match status" value="1"/>
</dbReference>
<name>A0A347VHA0_9HELI</name>
<comment type="catalytic activity">
    <reaction evidence="2 11">
        <text>glutathione + H2O = L-cysteinylglycine + L-glutamate</text>
        <dbReference type="Rhea" id="RHEA:28807"/>
        <dbReference type="ChEBI" id="CHEBI:15377"/>
        <dbReference type="ChEBI" id="CHEBI:29985"/>
        <dbReference type="ChEBI" id="CHEBI:57925"/>
        <dbReference type="ChEBI" id="CHEBI:61694"/>
        <dbReference type="EC" id="3.4.19.13"/>
    </reaction>
</comment>
<feature type="active site" description="Nucleophile" evidence="9">
    <location>
        <position position="377"/>
    </location>
</feature>
<proteinExistence type="inferred from homology"/>
<dbReference type="GO" id="GO:0036374">
    <property type="term" value="F:glutathione hydrolase activity"/>
    <property type="evidence" value="ECO:0007669"/>
    <property type="project" value="UniProtKB-UniRule"/>
</dbReference>
<dbReference type="InterPro" id="IPR029055">
    <property type="entry name" value="Ntn_hydrolases_N"/>
</dbReference>
<keyword evidence="15" id="KW-1185">Reference proteome</keyword>
<evidence type="ECO:0000256" key="7">
    <source>
        <dbReference type="ARBA" id="ARBA00023315"/>
    </source>
</evidence>
<keyword evidence="7 11" id="KW-0012">Acyltransferase</keyword>
<reference evidence="13 16" key="4">
    <citation type="submission" date="2019-12" db="EMBL/GenBank/DDBJ databases">
        <title>Multi-Generational Helicobacter saguini Isolates.</title>
        <authorList>
            <person name="Mannion A."/>
            <person name="Shen Z."/>
            <person name="Fox J.G."/>
        </authorList>
    </citation>
    <scope>NUCLEOTIDE SEQUENCE [LARGE SCALE GENOMIC DNA]</scope>
    <source>
        <strain evidence="13">16-048</strain>
        <strain evidence="16">16-048 (F4)</strain>
    </source>
</reference>
<dbReference type="STRING" id="1548018.LS64_12940"/>
<dbReference type="OrthoDB" id="5297205at2"/>
<keyword evidence="5 11" id="KW-0378">Hydrolase</keyword>
<dbReference type="InterPro" id="IPR043138">
    <property type="entry name" value="GGT_lsub"/>
</dbReference>
<reference evidence="14 15" key="1">
    <citation type="journal article" date="2014" name="Genome Announc.">
        <title>Draft genome sequences of eight enterohepatic helicobacter species isolated from both laboratory and wild rodents.</title>
        <authorList>
            <person name="Sheh A."/>
            <person name="Shen Z."/>
            <person name="Fox J.G."/>
        </authorList>
    </citation>
    <scope>NUCLEOTIDE SEQUENCE [LARGE SCALE GENOMIC DNA]</scope>
    <source>
        <strain evidence="14 15">MIT 97-6194</strain>
    </source>
</reference>